<evidence type="ECO:0000313" key="3">
    <source>
        <dbReference type="Proteomes" id="UP000572635"/>
    </source>
</evidence>
<feature type="transmembrane region" description="Helical" evidence="1">
    <location>
        <begin position="204"/>
        <end position="225"/>
    </location>
</feature>
<evidence type="ECO:0000313" key="2">
    <source>
        <dbReference type="EMBL" id="MBB5434189.1"/>
    </source>
</evidence>
<reference evidence="2 3" key="1">
    <citation type="submission" date="2020-08" db="EMBL/GenBank/DDBJ databases">
        <title>Sequencing the genomes of 1000 actinobacteria strains.</title>
        <authorList>
            <person name="Klenk H.-P."/>
        </authorList>
    </citation>
    <scope>NUCLEOTIDE SEQUENCE [LARGE SCALE GENOMIC DNA]</scope>
    <source>
        <strain evidence="2 3">DSM 44551</strain>
    </source>
</reference>
<protein>
    <recommendedName>
        <fullName evidence="4">DUF4239 domain-containing protein</fullName>
    </recommendedName>
</protein>
<accession>A0A7W8QQ72</accession>
<organism evidence="2 3">
    <name type="scientific">Nocardiopsis composta</name>
    <dbReference type="NCBI Taxonomy" id="157465"/>
    <lineage>
        <taxon>Bacteria</taxon>
        <taxon>Bacillati</taxon>
        <taxon>Actinomycetota</taxon>
        <taxon>Actinomycetes</taxon>
        <taxon>Streptosporangiales</taxon>
        <taxon>Nocardiopsidaceae</taxon>
        <taxon>Nocardiopsis</taxon>
    </lineage>
</organism>
<comment type="caution">
    <text evidence="2">The sequence shown here is derived from an EMBL/GenBank/DDBJ whole genome shotgun (WGS) entry which is preliminary data.</text>
</comment>
<dbReference type="RefSeq" id="WP_184394598.1">
    <property type="nucleotide sequence ID" value="NZ_BAAAJD010000021.1"/>
</dbReference>
<feature type="transmembrane region" description="Helical" evidence="1">
    <location>
        <begin position="177"/>
        <end position="197"/>
    </location>
</feature>
<name>A0A7W8QQ72_9ACTN</name>
<keyword evidence="1" id="KW-0812">Transmembrane</keyword>
<dbReference type="AlphaFoldDB" id="A0A7W8QQ72"/>
<evidence type="ECO:0008006" key="4">
    <source>
        <dbReference type="Google" id="ProtNLM"/>
    </source>
</evidence>
<dbReference type="InterPro" id="IPR025333">
    <property type="entry name" value="DUF4239"/>
</dbReference>
<evidence type="ECO:0000256" key="1">
    <source>
        <dbReference type="SAM" id="Phobius"/>
    </source>
</evidence>
<sequence>MMTSILAFSILAAMVLGAILAVWRFRVSDDSSGGAVGVVIAPCALALYLAGAAMGVVIGWEDFKGAEEGVATEAGAAQALYWSTAALPAEDAEAVRGQLRAYLTTVVEEDWPLMEREGELSPEGDAALAELAASLRVLSSAETGDGLDLLTARQELTNLSDARIERADAAGDGIPPVLTAITAISAVAVAVLPFAMIKQRSAAAYFWASVNLLFVFAPVLFMLYMGSPYTGILVNDAGGIEDALAGFERADTALDAP</sequence>
<keyword evidence="1" id="KW-1133">Transmembrane helix</keyword>
<feature type="transmembrane region" description="Helical" evidence="1">
    <location>
        <begin position="35"/>
        <end position="60"/>
    </location>
</feature>
<keyword evidence="1" id="KW-0472">Membrane</keyword>
<dbReference type="EMBL" id="JACHDB010000001">
    <property type="protein sequence ID" value="MBB5434189.1"/>
    <property type="molecule type" value="Genomic_DNA"/>
</dbReference>
<gene>
    <name evidence="2" type="ORF">HDA36_004273</name>
</gene>
<feature type="transmembrane region" description="Helical" evidence="1">
    <location>
        <begin position="6"/>
        <end position="23"/>
    </location>
</feature>
<keyword evidence="3" id="KW-1185">Reference proteome</keyword>
<proteinExistence type="predicted"/>
<dbReference type="Proteomes" id="UP000572635">
    <property type="component" value="Unassembled WGS sequence"/>
</dbReference>
<dbReference type="Pfam" id="PF14023">
    <property type="entry name" value="Bestrophin-like"/>
    <property type="match status" value="1"/>
</dbReference>